<evidence type="ECO:0000256" key="2">
    <source>
        <dbReference type="ARBA" id="ARBA00022723"/>
    </source>
</evidence>
<evidence type="ECO:0000256" key="5">
    <source>
        <dbReference type="ARBA" id="ARBA00022842"/>
    </source>
</evidence>
<dbReference type="InterPro" id="IPR041706">
    <property type="entry name" value="YchF_N"/>
</dbReference>
<dbReference type="FunFam" id="3.10.20.30:FF:000001">
    <property type="entry name" value="Ribosome-binding ATPase YchF"/>
    <property type="match status" value="1"/>
</dbReference>
<dbReference type="AlphaFoldDB" id="A0A7U3ZG63"/>
<dbReference type="InterPro" id="IPR012676">
    <property type="entry name" value="TGS-like"/>
</dbReference>
<dbReference type="GO" id="GO:0005737">
    <property type="term" value="C:cytoplasm"/>
    <property type="evidence" value="ECO:0007669"/>
    <property type="project" value="TreeGrafter"/>
</dbReference>
<dbReference type="Pfam" id="PF01926">
    <property type="entry name" value="MMR_HSR1"/>
    <property type="match status" value="1"/>
</dbReference>
<keyword evidence="4 6" id="KW-0067">ATP-binding</keyword>
<keyword evidence="10" id="KW-1185">Reference proteome</keyword>
<evidence type="ECO:0000313" key="10">
    <source>
        <dbReference type="Proteomes" id="UP000000493"/>
    </source>
</evidence>
<dbReference type="InterPro" id="IPR027417">
    <property type="entry name" value="P-loop_NTPase"/>
</dbReference>
<dbReference type="PRINTS" id="PR00326">
    <property type="entry name" value="GTP1OBG"/>
</dbReference>
<dbReference type="PANTHER" id="PTHR23305:SF18">
    <property type="entry name" value="OBG-TYPE G DOMAIN-CONTAINING PROTEIN"/>
    <property type="match status" value="1"/>
</dbReference>
<evidence type="ECO:0000259" key="8">
    <source>
        <dbReference type="PROSITE" id="PS51880"/>
    </source>
</evidence>
<dbReference type="KEGG" id="rsi:Runsl_0063"/>
<sequence>MSLQCGIVGLPNVGKSTLFSALSSAKAEAANYPFCTIEPNVGVVEVPDERMQILEGLVKPQRMVPTIVEIVDIAGLVRGASKGQGLGNQFLANIREVDAIIHVVRCFADDNIVHVEGRVNPVSDKEIIDLELQLKDLESIEKKFARVEKSARVGDAKAKVELEIITRVKNALLQGKSVRAVGLTEEEKAAIADLQLLTIKPVIYVANVDESAIINGNEYVDQLKAAVAEENADVIVLCAAIESEIAEMEDPEERAVFLEEYGLKESGLNRLIRASYHILNLITYFTAGVKEVRAWTIQRGWKAPQAAGVIHTDFEKGFIRAEVIKLSDYEKYKTEAACRDAGKISVEGKEYVVQDGDIMHFRFNV</sequence>
<dbReference type="RefSeq" id="WP_013925847.1">
    <property type="nucleotide sequence ID" value="NC_015703.1"/>
</dbReference>
<dbReference type="CDD" id="cd04867">
    <property type="entry name" value="TGS_YchF_OLA1"/>
    <property type="match status" value="1"/>
</dbReference>
<dbReference type="SUPFAM" id="SSF81271">
    <property type="entry name" value="TGS-like"/>
    <property type="match status" value="1"/>
</dbReference>
<dbReference type="Gene3D" id="1.10.150.300">
    <property type="entry name" value="TGS-like domain"/>
    <property type="match status" value="1"/>
</dbReference>
<feature type="domain" description="OBG-type G" evidence="7">
    <location>
        <begin position="3"/>
        <end position="257"/>
    </location>
</feature>
<dbReference type="FunFam" id="1.10.150.300:FF:000001">
    <property type="entry name" value="Ribosome-binding ATPase YchF"/>
    <property type="match status" value="1"/>
</dbReference>
<dbReference type="InterPro" id="IPR004396">
    <property type="entry name" value="ATPase_YchF/OLA1"/>
</dbReference>
<dbReference type="InterPro" id="IPR023192">
    <property type="entry name" value="TGS-like_dom_sf"/>
</dbReference>
<dbReference type="PROSITE" id="PS51710">
    <property type="entry name" value="G_OBG"/>
    <property type="match status" value="1"/>
</dbReference>
<dbReference type="GO" id="GO:0043023">
    <property type="term" value="F:ribosomal large subunit binding"/>
    <property type="evidence" value="ECO:0007669"/>
    <property type="project" value="UniProtKB-UniRule"/>
</dbReference>
<dbReference type="InterPro" id="IPR006073">
    <property type="entry name" value="GTP-bd"/>
</dbReference>
<dbReference type="HAMAP" id="MF_00944">
    <property type="entry name" value="YchF_OLA1_ATPase"/>
    <property type="match status" value="1"/>
</dbReference>
<dbReference type="GO" id="GO:0046872">
    <property type="term" value="F:metal ion binding"/>
    <property type="evidence" value="ECO:0007669"/>
    <property type="project" value="UniProtKB-KW"/>
</dbReference>
<feature type="binding site" evidence="6">
    <location>
        <begin position="12"/>
        <end position="17"/>
    </location>
    <ligand>
        <name>ATP</name>
        <dbReference type="ChEBI" id="CHEBI:30616"/>
    </ligand>
</feature>
<feature type="domain" description="TGS" evidence="8">
    <location>
        <begin position="280"/>
        <end position="363"/>
    </location>
</feature>
<keyword evidence="5" id="KW-0460">Magnesium</keyword>
<dbReference type="EMBL" id="CP002859">
    <property type="protein sequence ID" value="AEI46522.1"/>
    <property type="molecule type" value="Genomic_DNA"/>
</dbReference>
<name>A0A7U3ZG63_RUNSL</name>
<dbReference type="PANTHER" id="PTHR23305">
    <property type="entry name" value="OBG GTPASE FAMILY"/>
    <property type="match status" value="1"/>
</dbReference>
<keyword evidence="2" id="KW-0479">Metal-binding</keyword>
<evidence type="ECO:0000256" key="3">
    <source>
        <dbReference type="ARBA" id="ARBA00022741"/>
    </source>
</evidence>
<gene>
    <name evidence="6" type="primary">ychF</name>
    <name evidence="9" type="ordered locus">Runsl_0063</name>
</gene>
<comment type="similarity">
    <text evidence="6">Belongs to the TRAFAC class OBG-HflX-like GTPase superfamily. OBG GTPase family. YchF/OLA1 subfamily.</text>
</comment>
<dbReference type="Proteomes" id="UP000000493">
    <property type="component" value="Chromosome"/>
</dbReference>
<dbReference type="PIRSF" id="PIRSF006641">
    <property type="entry name" value="CHP00092"/>
    <property type="match status" value="1"/>
</dbReference>
<evidence type="ECO:0000256" key="6">
    <source>
        <dbReference type="HAMAP-Rule" id="MF_00944"/>
    </source>
</evidence>
<dbReference type="InterPro" id="IPR012675">
    <property type="entry name" value="Beta-grasp_dom_sf"/>
</dbReference>
<dbReference type="GO" id="GO:0016887">
    <property type="term" value="F:ATP hydrolysis activity"/>
    <property type="evidence" value="ECO:0007669"/>
    <property type="project" value="UniProtKB-UniRule"/>
</dbReference>
<evidence type="ECO:0000259" key="7">
    <source>
        <dbReference type="PROSITE" id="PS51710"/>
    </source>
</evidence>
<dbReference type="Gene3D" id="3.40.50.300">
    <property type="entry name" value="P-loop containing nucleotide triphosphate hydrolases"/>
    <property type="match status" value="1"/>
</dbReference>
<evidence type="ECO:0000313" key="9">
    <source>
        <dbReference type="EMBL" id="AEI46522.1"/>
    </source>
</evidence>
<keyword evidence="3 6" id="KW-0547">Nucleotide-binding</keyword>
<proteinExistence type="inferred from homology"/>
<reference evidence="9 10" key="2">
    <citation type="journal article" date="2012" name="Stand. Genomic Sci.">
        <title>Complete genome sequence of the aquatic bacterium Runella slithyformis type strain (LSU 4(T)).</title>
        <authorList>
            <person name="Copeland A."/>
            <person name="Zhang X."/>
            <person name="Misra M."/>
            <person name="Lapidus A."/>
            <person name="Nolan M."/>
            <person name="Lucas S."/>
            <person name="Deshpande S."/>
            <person name="Cheng J.F."/>
            <person name="Tapia R."/>
            <person name="Goodwin L.A."/>
            <person name="Pitluck S."/>
            <person name="Liolios K."/>
            <person name="Pagani I."/>
            <person name="Ivanova N."/>
            <person name="Mikhailova N."/>
            <person name="Pati A."/>
            <person name="Chen A."/>
            <person name="Palaniappan K."/>
            <person name="Land M."/>
            <person name="Hauser L."/>
            <person name="Pan C."/>
            <person name="Jeffries C.D."/>
            <person name="Detter J.C."/>
            <person name="Brambilla E.M."/>
            <person name="Rohde M."/>
            <person name="Djao O.D."/>
            <person name="Goker M."/>
            <person name="Sikorski J."/>
            <person name="Tindall B.J."/>
            <person name="Woyke T."/>
            <person name="Bristow J."/>
            <person name="Eisen J.A."/>
            <person name="Markowitz V."/>
            <person name="Hugenholtz P."/>
            <person name="Kyrpides N.C."/>
            <person name="Klenk H.P."/>
            <person name="Mavromatis K."/>
        </authorList>
    </citation>
    <scope>NUCLEOTIDE SEQUENCE [LARGE SCALE GENOMIC DNA]</scope>
    <source>
        <strain evidence="10">ATCC 29530 / DSM 19594 / LMG 11500 / NCIMB 11436 / LSU 4</strain>
    </source>
</reference>
<evidence type="ECO:0000256" key="1">
    <source>
        <dbReference type="ARBA" id="ARBA00001946"/>
    </source>
</evidence>
<accession>A0A7U3ZG63</accession>
<dbReference type="GO" id="GO:0005525">
    <property type="term" value="F:GTP binding"/>
    <property type="evidence" value="ECO:0007669"/>
    <property type="project" value="InterPro"/>
</dbReference>
<comment type="function">
    <text evidence="6">ATPase that binds to both the 70S ribosome and the 50S ribosomal subunit in a nucleotide-independent manner.</text>
</comment>
<dbReference type="InterPro" id="IPR031167">
    <property type="entry name" value="G_OBG"/>
</dbReference>
<dbReference type="Pfam" id="PF06071">
    <property type="entry name" value="YchF-GTPase_C"/>
    <property type="match status" value="1"/>
</dbReference>
<reference evidence="10" key="1">
    <citation type="submission" date="2011-06" db="EMBL/GenBank/DDBJ databases">
        <title>The complete genome of chromosome of Runella slithyformis DSM 19594.</title>
        <authorList>
            <consortium name="US DOE Joint Genome Institute (JGI-PGF)"/>
            <person name="Lucas S."/>
            <person name="Han J."/>
            <person name="Lapidus A."/>
            <person name="Bruce D."/>
            <person name="Goodwin L."/>
            <person name="Pitluck S."/>
            <person name="Peters L."/>
            <person name="Kyrpides N."/>
            <person name="Mavromatis K."/>
            <person name="Ivanova N."/>
            <person name="Ovchinnikova G."/>
            <person name="Zhang X."/>
            <person name="Misra M."/>
            <person name="Detter J.C."/>
            <person name="Tapia R."/>
            <person name="Han C."/>
            <person name="Land M."/>
            <person name="Hauser L."/>
            <person name="Markowitz V."/>
            <person name="Cheng J.-F."/>
            <person name="Hugenholtz P."/>
            <person name="Woyke T."/>
            <person name="Wu D."/>
            <person name="Tindall B."/>
            <person name="Faehrich R."/>
            <person name="Brambilla E."/>
            <person name="Klenk H.-P."/>
            <person name="Eisen J.A."/>
        </authorList>
    </citation>
    <scope>NUCLEOTIDE SEQUENCE [LARGE SCALE GENOMIC DNA]</scope>
    <source>
        <strain evidence="10">ATCC 29530 / DSM 19594 / LMG 11500 / NCIMB 11436 / LSU 4</strain>
    </source>
</reference>
<organism evidence="9 10">
    <name type="scientific">Runella slithyformis (strain ATCC 29530 / DSM 19594 / LMG 11500 / NCIMB 11436 / LSU 4)</name>
    <dbReference type="NCBI Taxonomy" id="761193"/>
    <lineage>
        <taxon>Bacteria</taxon>
        <taxon>Pseudomonadati</taxon>
        <taxon>Bacteroidota</taxon>
        <taxon>Cytophagia</taxon>
        <taxon>Cytophagales</taxon>
        <taxon>Spirosomataceae</taxon>
        <taxon>Runella</taxon>
    </lineage>
</organism>
<evidence type="ECO:0000256" key="4">
    <source>
        <dbReference type="ARBA" id="ARBA00022840"/>
    </source>
</evidence>
<dbReference type="InterPro" id="IPR004095">
    <property type="entry name" value="TGS"/>
</dbReference>
<dbReference type="NCBIfam" id="TIGR00092">
    <property type="entry name" value="redox-regulated ATPase YchF"/>
    <property type="match status" value="1"/>
</dbReference>
<protein>
    <recommendedName>
        <fullName evidence="6">Ribosome-binding ATPase YchF</fullName>
    </recommendedName>
</protein>
<dbReference type="GO" id="GO:0005524">
    <property type="term" value="F:ATP binding"/>
    <property type="evidence" value="ECO:0007669"/>
    <property type="project" value="UniProtKB-UniRule"/>
</dbReference>
<dbReference type="SUPFAM" id="SSF52540">
    <property type="entry name" value="P-loop containing nucleoside triphosphate hydrolases"/>
    <property type="match status" value="1"/>
</dbReference>
<dbReference type="InterPro" id="IPR013029">
    <property type="entry name" value="YchF_C"/>
</dbReference>
<dbReference type="CDD" id="cd01900">
    <property type="entry name" value="YchF"/>
    <property type="match status" value="1"/>
</dbReference>
<dbReference type="Gene3D" id="3.10.20.30">
    <property type="match status" value="1"/>
</dbReference>
<comment type="cofactor">
    <cofactor evidence="1">
        <name>Mg(2+)</name>
        <dbReference type="ChEBI" id="CHEBI:18420"/>
    </cofactor>
</comment>
<dbReference type="PROSITE" id="PS51880">
    <property type="entry name" value="TGS"/>
    <property type="match status" value="1"/>
</dbReference>